<gene>
    <name evidence="5" type="ORF">GUITHDRAFT_114205</name>
</gene>
<evidence type="ECO:0000259" key="4">
    <source>
        <dbReference type="PROSITE" id="PS50056"/>
    </source>
</evidence>
<keyword evidence="2" id="KW-0378">Hydrolase</keyword>
<dbReference type="PROSITE" id="PS50056">
    <property type="entry name" value="TYR_PHOSPHATASE_2"/>
    <property type="match status" value="1"/>
</dbReference>
<proteinExistence type="inferred from homology"/>
<accession>L1IUZ4</accession>
<dbReference type="KEGG" id="gtt:GUITHDRAFT_114205"/>
<protein>
    <recommendedName>
        <fullName evidence="4">Tyrosine specific protein phosphatases domain-containing protein</fullName>
    </recommendedName>
</protein>
<dbReference type="STRING" id="905079.L1IUZ4"/>
<dbReference type="PANTHER" id="PTHR45961:SF6">
    <property type="entry name" value="IP21249P"/>
    <property type="match status" value="1"/>
</dbReference>
<dbReference type="EMBL" id="JH993037">
    <property type="protein sequence ID" value="EKX39709.1"/>
    <property type="molecule type" value="Genomic_DNA"/>
</dbReference>
<dbReference type="Gene3D" id="3.90.190.10">
    <property type="entry name" value="Protein tyrosine phosphatase superfamily"/>
    <property type="match status" value="1"/>
</dbReference>
<dbReference type="GO" id="GO:0005737">
    <property type="term" value="C:cytoplasm"/>
    <property type="evidence" value="ECO:0007669"/>
    <property type="project" value="TreeGrafter"/>
</dbReference>
<feature type="domain" description="Tyrosine specific protein phosphatases" evidence="4">
    <location>
        <begin position="44"/>
        <end position="100"/>
    </location>
</feature>
<keyword evidence="3" id="KW-0904">Protein phosphatase</keyword>
<name>L1IUZ4_GUITC</name>
<keyword evidence="7" id="KW-1185">Reference proteome</keyword>
<comment type="similarity">
    <text evidence="1">Belongs to the protein-tyrosine phosphatase family. Non-receptor class dual specificity subfamily.</text>
</comment>
<dbReference type="Pfam" id="PF00782">
    <property type="entry name" value="DSPc"/>
    <property type="match status" value="1"/>
</dbReference>
<evidence type="ECO:0000256" key="2">
    <source>
        <dbReference type="ARBA" id="ARBA00022801"/>
    </source>
</evidence>
<sequence length="154" mass="17053">MLFTVSEEGSAADLLSSRASIDRVIELHLSDASSEAEAQIKDVEDAVAAVDALMEDSRHPILLHCTAGSSRSCTIACLWLMKRQGLSLVDAFLLLRSKRPCAFPNYGLWIVMRELEKKWRGSCSCSLDDLSSHADVEFVMEEGDEEDDGSSWRL</sequence>
<evidence type="ECO:0000313" key="6">
    <source>
        <dbReference type="EnsemblProtists" id="EKX39709"/>
    </source>
</evidence>
<reference evidence="5 7" key="1">
    <citation type="journal article" date="2012" name="Nature">
        <title>Algal genomes reveal evolutionary mosaicism and the fate of nucleomorphs.</title>
        <authorList>
            <consortium name="DOE Joint Genome Institute"/>
            <person name="Curtis B.A."/>
            <person name="Tanifuji G."/>
            <person name="Burki F."/>
            <person name="Gruber A."/>
            <person name="Irimia M."/>
            <person name="Maruyama S."/>
            <person name="Arias M.C."/>
            <person name="Ball S.G."/>
            <person name="Gile G.H."/>
            <person name="Hirakawa Y."/>
            <person name="Hopkins J.F."/>
            <person name="Kuo A."/>
            <person name="Rensing S.A."/>
            <person name="Schmutz J."/>
            <person name="Symeonidi A."/>
            <person name="Elias M."/>
            <person name="Eveleigh R.J."/>
            <person name="Herman E.K."/>
            <person name="Klute M.J."/>
            <person name="Nakayama T."/>
            <person name="Obornik M."/>
            <person name="Reyes-Prieto A."/>
            <person name="Armbrust E.V."/>
            <person name="Aves S.J."/>
            <person name="Beiko R.G."/>
            <person name="Coutinho P."/>
            <person name="Dacks J.B."/>
            <person name="Durnford D.G."/>
            <person name="Fast N.M."/>
            <person name="Green B.R."/>
            <person name="Grisdale C.J."/>
            <person name="Hempel F."/>
            <person name="Henrissat B."/>
            <person name="Hoppner M.P."/>
            <person name="Ishida K."/>
            <person name="Kim E."/>
            <person name="Koreny L."/>
            <person name="Kroth P.G."/>
            <person name="Liu Y."/>
            <person name="Malik S.B."/>
            <person name="Maier U.G."/>
            <person name="McRose D."/>
            <person name="Mock T."/>
            <person name="Neilson J.A."/>
            <person name="Onodera N.T."/>
            <person name="Poole A.M."/>
            <person name="Pritham E.J."/>
            <person name="Richards T.A."/>
            <person name="Rocap G."/>
            <person name="Roy S.W."/>
            <person name="Sarai C."/>
            <person name="Schaack S."/>
            <person name="Shirato S."/>
            <person name="Slamovits C.H."/>
            <person name="Spencer D.F."/>
            <person name="Suzuki S."/>
            <person name="Worden A.Z."/>
            <person name="Zauner S."/>
            <person name="Barry K."/>
            <person name="Bell C."/>
            <person name="Bharti A.K."/>
            <person name="Crow J.A."/>
            <person name="Grimwood J."/>
            <person name="Kramer R."/>
            <person name="Lindquist E."/>
            <person name="Lucas S."/>
            <person name="Salamov A."/>
            <person name="McFadden G.I."/>
            <person name="Lane C.E."/>
            <person name="Keeling P.J."/>
            <person name="Gray M.W."/>
            <person name="Grigoriev I.V."/>
            <person name="Archibald J.M."/>
        </authorList>
    </citation>
    <scope>NUCLEOTIDE SEQUENCE</scope>
    <source>
        <strain evidence="5 7">CCMP2712</strain>
    </source>
</reference>
<dbReference type="InterPro" id="IPR000340">
    <property type="entry name" value="Dual-sp_phosphatase_cat-dom"/>
</dbReference>
<dbReference type="AlphaFoldDB" id="L1IUZ4"/>
<dbReference type="RefSeq" id="XP_005826689.1">
    <property type="nucleotide sequence ID" value="XM_005826632.1"/>
</dbReference>
<organism evidence="5">
    <name type="scientific">Guillardia theta (strain CCMP2712)</name>
    <name type="common">Cryptophyte</name>
    <dbReference type="NCBI Taxonomy" id="905079"/>
    <lineage>
        <taxon>Eukaryota</taxon>
        <taxon>Cryptophyceae</taxon>
        <taxon>Pyrenomonadales</taxon>
        <taxon>Geminigeraceae</taxon>
        <taxon>Guillardia</taxon>
    </lineage>
</organism>
<evidence type="ECO:0000256" key="1">
    <source>
        <dbReference type="ARBA" id="ARBA00008601"/>
    </source>
</evidence>
<dbReference type="OrthoDB" id="285418at2759"/>
<evidence type="ECO:0000313" key="5">
    <source>
        <dbReference type="EMBL" id="EKX39709.1"/>
    </source>
</evidence>
<dbReference type="InterPro" id="IPR052103">
    <property type="entry name" value="Dual_spec_Phospatases"/>
</dbReference>
<evidence type="ECO:0000256" key="3">
    <source>
        <dbReference type="ARBA" id="ARBA00022912"/>
    </source>
</evidence>
<dbReference type="eggNOG" id="KOG1716">
    <property type="taxonomic scope" value="Eukaryota"/>
</dbReference>
<dbReference type="InterPro" id="IPR029021">
    <property type="entry name" value="Prot-tyrosine_phosphatase-like"/>
</dbReference>
<dbReference type="Proteomes" id="UP000011087">
    <property type="component" value="Unassembled WGS sequence"/>
</dbReference>
<dbReference type="PaxDb" id="55529-EKX39709"/>
<dbReference type="CDD" id="cd14498">
    <property type="entry name" value="DSP"/>
    <property type="match status" value="1"/>
</dbReference>
<dbReference type="GeneID" id="17296480"/>
<dbReference type="GO" id="GO:0004721">
    <property type="term" value="F:phosphoprotein phosphatase activity"/>
    <property type="evidence" value="ECO:0007669"/>
    <property type="project" value="UniProtKB-KW"/>
</dbReference>
<dbReference type="SMART" id="SM00404">
    <property type="entry name" value="PTPc_motif"/>
    <property type="match status" value="1"/>
</dbReference>
<dbReference type="SUPFAM" id="SSF52799">
    <property type="entry name" value="(Phosphotyrosine protein) phosphatases II"/>
    <property type="match status" value="1"/>
</dbReference>
<dbReference type="HOGENOM" id="CLU_1707642_0_0_1"/>
<dbReference type="PANTHER" id="PTHR45961">
    <property type="entry name" value="IP21249P"/>
    <property type="match status" value="1"/>
</dbReference>
<reference evidence="7" key="2">
    <citation type="submission" date="2012-11" db="EMBL/GenBank/DDBJ databases">
        <authorList>
            <person name="Kuo A."/>
            <person name="Curtis B.A."/>
            <person name="Tanifuji G."/>
            <person name="Burki F."/>
            <person name="Gruber A."/>
            <person name="Irimia M."/>
            <person name="Maruyama S."/>
            <person name="Arias M.C."/>
            <person name="Ball S.G."/>
            <person name="Gile G.H."/>
            <person name="Hirakawa Y."/>
            <person name="Hopkins J.F."/>
            <person name="Rensing S.A."/>
            <person name="Schmutz J."/>
            <person name="Symeonidi A."/>
            <person name="Elias M."/>
            <person name="Eveleigh R.J."/>
            <person name="Herman E.K."/>
            <person name="Klute M.J."/>
            <person name="Nakayama T."/>
            <person name="Obornik M."/>
            <person name="Reyes-Prieto A."/>
            <person name="Armbrust E.V."/>
            <person name="Aves S.J."/>
            <person name="Beiko R.G."/>
            <person name="Coutinho P."/>
            <person name="Dacks J.B."/>
            <person name="Durnford D.G."/>
            <person name="Fast N.M."/>
            <person name="Green B.R."/>
            <person name="Grisdale C."/>
            <person name="Hempe F."/>
            <person name="Henrissat B."/>
            <person name="Hoppner M.P."/>
            <person name="Ishida K.-I."/>
            <person name="Kim E."/>
            <person name="Koreny L."/>
            <person name="Kroth P.G."/>
            <person name="Liu Y."/>
            <person name="Malik S.-B."/>
            <person name="Maier U.G."/>
            <person name="McRose D."/>
            <person name="Mock T."/>
            <person name="Neilson J.A."/>
            <person name="Onodera N.T."/>
            <person name="Poole A.M."/>
            <person name="Pritham E.J."/>
            <person name="Richards T.A."/>
            <person name="Rocap G."/>
            <person name="Roy S.W."/>
            <person name="Sarai C."/>
            <person name="Schaack S."/>
            <person name="Shirato S."/>
            <person name="Slamovits C.H."/>
            <person name="Spencer D.F."/>
            <person name="Suzuki S."/>
            <person name="Worden A.Z."/>
            <person name="Zauner S."/>
            <person name="Barry K."/>
            <person name="Bell C."/>
            <person name="Bharti A.K."/>
            <person name="Crow J.A."/>
            <person name="Grimwood J."/>
            <person name="Kramer R."/>
            <person name="Lindquist E."/>
            <person name="Lucas S."/>
            <person name="Salamov A."/>
            <person name="McFadden G.I."/>
            <person name="Lane C.E."/>
            <person name="Keeling P.J."/>
            <person name="Gray M.W."/>
            <person name="Grigoriev I.V."/>
            <person name="Archibald J.M."/>
        </authorList>
    </citation>
    <scope>NUCLEOTIDE SEQUENCE</scope>
    <source>
        <strain evidence="7">CCMP2712</strain>
    </source>
</reference>
<dbReference type="InterPro" id="IPR003595">
    <property type="entry name" value="Tyr_Pase_cat"/>
</dbReference>
<dbReference type="InterPro" id="IPR000387">
    <property type="entry name" value="Tyr_Pase_dom"/>
</dbReference>
<evidence type="ECO:0000313" key="7">
    <source>
        <dbReference type="Proteomes" id="UP000011087"/>
    </source>
</evidence>
<dbReference type="EnsemblProtists" id="EKX39709">
    <property type="protein sequence ID" value="EKX39709"/>
    <property type="gene ID" value="GUITHDRAFT_114205"/>
</dbReference>
<reference evidence="6" key="3">
    <citation type="submission" date="2016-03" db="UniProtKB">
        <authorList>
            <consortium name="EnsemblProtists"/>
        </authorList>
    </citation>
    <scope>IDENTIFICATION</scope>
</reference>
<dbReference type="InterPro" id="IPR020422">
    <property type="entry name" value="TYR_PHOSPHATASE_DUAL_dom"/>
</dbReference>
<dbReference type="SMART" id="SM00195">
    <property type="entry name" value="DSPc"/>
    <property type="match status" value="1"/>
</dbReference>